<dbReference type="AlphaFoldDB" id="A0AA87USS3"/>
<dbReference type="InterPro" id="IPR037143">
    <property type="entry name" value="4-PPantetheinyl_Trfase_dom_sf"/>
</dbReference>
<organism evidence="1 2">
    <name type="scientific">Agrococcus baldri</name>
    <dbReference type="NCBI Taxonomy" id="153730"/>
    <lineage>
        <taxon>Bacteria</taxon>
        <taxon>Bacillati</taxon>
        <taxon>Actinomycetota</taxon>
        <taxon>Actinomycetes</taxon>
        <taxon>Micrococcales</taxon>
        <taxon>Microbacteriaceae</taxon>
        <taxon>Agrococcus</taxon>
    </lineage>
</organism>
<name>A0AA87USS3_9MICO</name>
<dbReference type="EMBL" id="BJUU01000012">
    <property type="protein sequence ID" value="GEK80685.1"/>
    <property type="molecule type" value="Genomic_DNA"/>
</dbReference>
<evidence type="ECO:0008006" key="3">
    <source>
        <dbReference type="Google" id="ProtNLM"/>
    </source>
</evidence>
<protein>
    <recommendedName>
        <fullName evidence="3">4'-phosphopantetheinyl transferase</fullName>
    </recommendedName>
</protein>
<dbReference type="GO" id="GO:0000287">
    <property type="term" value="F:magnesium ion binding"/>
    <property type="evidence" value="ECO:0007669"/>
    <property type="project" value="InterPro"/>
</dbReference>
<reference evidence="1 2" key="1">
    <citation type="submission" date="2019-07" db="EMBL/GenBank/DDBJ databases">
        <title>Whole genome shotgun sequence of Agrococcus baldri NBRC 103055.</title>
        <authorList>
            <person name="Hosoyama A."/>
            <person name="Uohara A."/>
            <person name="Ohji S."/>
            <person name="Ichikawa N."/>
        </authorList>
    </citation>
    <scope>NUCLEOTIDE SEQUENCE [LARGE SCALE GENOMIC DNA]</scope>
    <source>
        <strain evidence="1 2">NBRC 103055</strain>
    </source>
</reference>
<accession>A0AA87USS3</accession>
<dbReference type="Gene3D" id="3.90.470.20">
    <property type="entry name" value="4'-phosphopantetheinyl transferase domain"/>
    <property type="match status" value="1"/>
</dbReference>
<comment type="caution">
    <text evidence="1">The sequence shown here is derived from an EMBL/GenBank/DDBJ whole genome shotgun (WGS) entry which is preliminary data.</text>
</comment>
<dbReference type="Proteomes" id="UP000321749">
    <property type="component" value="Unassembled WGS sequence"/>
</dbReference>
<evidence type="ECO:0000313" key="2">
    <source>
        <dbReference type="Proteomes" id="UP000321749"/>
    </source>
</evidence>
<keyword evidence="2" id="KW-1185">Reference proteome</keyword>
<dbReference type="RefSeq" id="WP_146795182.1">
    <property type="nucleotide sequence ID" value="NZ_BJUU01000012.1"/>
</dbReference>
<proteinExistence type="predicted"/>
<dbReference type="GO" id="GO:0008897">
    <property type="term" value="F:holo-[acyl-carrier-protein] synthase activity"/>
    <property type="evidence" value="ECO:0007669"/>
    <property type="project" value="InterPro"/>
</dbReference>
<sequence>MGVPTDARVELVRGSRAEAHDALRTLVAELAGVDDASVTIVRRCPDCGGPHGRPVVMDPPAARDIGVSLAHAGERHVVAAVHGARIGIDAERRDAAPERLAALRALLPAAGTDPLRRWTRIEAVLKADGRGLRVEPAAVVLEQRADGLVASVPGSGRRYRVHDLDLGAELVVSLAIEGDRRV</sequence>
<gene>
    <name evidence="1" type="ORF">ABA31_20360</name>
</gene>
<dbReference type="SUPFAM" id="SSF56214">
    <property type="entry name" value="4'-phosphopantetheinyl transferase"/>
    <property type="match status" value="1"/>
</dbReference>
<evidence type="ECO:0000313" key="1">
    <source>
        <dbReference type="EMBL" id="GEK80685.1"/>
    </source>
</evidence>